<proteinExistence type="predicted"/>
<evidence type="ECO:0008006" key="4">
    <source>
        <dbReference type="Google" id="ProtNLM"/>
    </source>
</evidence>
<organism evidence="1 3">
    <name type="scientific">Variovorax beijingensis</name>
    <dbReference type="NCBI Taxonomy" id="2496117"/>
    <lineage>
        <taxon>Bacteria</taxon>
        <taxon>Pseudomonadati</taxon>
        <taxon>Pseudomonadota</taxon>
        <taxon>Betaproteobacteria</taxon>
        <taxon>Burkholderiales</taxon>
        <taxon>Comamonadaceae</taxon>
        <taxon>Variovorax</taxon>
    </lineage>
</organism>
<dbReference type="AlphaFoldDB" id="A0A561BAI5"/>
<accession>A0A561BAI5</accession>
<evidence type="ECO:0000313" key="3">
    <source>
        <dbReference type="Proteomes" id="UP000319722"/>
    </source>
</evidence>
<name>A0A561BAI5_9BURK</name>
<protein>
    <recommendedName>
        <fullName evidence="4">Transposase</fullName>
    </recommendedName>
</protein>
<dbReference type="EMBL" id="VIVL01000015">
    <property type="protein sequence ID" value="TWD75788.1"/>
    <property type="molecule type" value="Genomic_DNA"/>
</dbReference>
<evidence type="ECO:0000313" key="1">
    <source>
        <dbReference type="EMBL" id="TWD75788.1"/>
    </source>
</evidence>
<dbReference type="Proteomes" id="UP000319722">
    <property type="component" value="Unassembled WGS sequence"/>
</dbReference>
<evidence type="ECO:0000313" key="2">
    <source>
        <dbReference type="EMBL" id="TWD76365.1"/>
    </source>
</evidence>
<dbReference type="EMBL" id="VIVL01000012">
    <property type="protein sequence ID" value="TWD76365.1"/>
    <property type="molecule type" value="Genomic_DNA"/>
</dbReference>
<feature type="non-terminal residue" evidence="1">
    <location>
        <position position="30"/>
    </location>
</feature>
<reference evidence="1 3" key="1">
    <citation type="submission" date="2019-06" db="EMBL/GenBank/DDBJ databases">
        <title>Sorghum-associated microbial communities from plants grown in Nebraska, USA.</title>
        <authorList>
            <person name="Schachtman D."/>
        </authorList>
    </citation>
    <scope>NUCLEOTIDE SEQUENCE [LARGE SCALE GENOMIC DNA]</scope>
    <source>
        <strain evidence="1 3">T529</strain>
    </source>
</reference>
<gene>
    <name evidence="2" type="ORF">FB547_1121</name>
    <name evidence="1" type="ORF">FB547_1151</name>
</gene>
<comment type="caution">
    <text evidence="1">The sequence shown here is derived from an EMBL/GenBank/DDBJ whole genome shotgun (WGS) entry which is preliminary data.</text>
</comment>
<sequence>MKRFIEGEDRQQVTLLPECLDDYIGEDNPV</sequence>